<keyword evidence="3" id="KW-1185">Reference proteome</keyword>
<gene>
    <name evidence="2" type="ORF">WDZ17_10775</name>
</gene>
<dbReference type="Proteomes" id="UP001387100">
    <property type="component" value="Unassembled WGS sequence"/>
</dbReference>
<reference evidence="2 3" key="1">
    <citation type="journal article" date="2017" name="Int. J. Syst. Evol. Microbiol.">
        <title>Pseudokineococcus basanitobsidens sp. nov., isolated from volcanic rock.</title>
        <authorList>
            <person name="Lee D.W."/>
            <person name="Park M.Y."/>
            <person name="Kim J.J."/>
            <person name="Kim B.S."/>
        </authorList>
    </citation>
    <scope>NUCLEOTIDE SEQUENCE [LARGE SCALE GENOMIC DNA]</scope>
    <source>
        <strain evidence="2 3">DSM 103726</strain>
    </source>
</reference>
<name>A0ABU8RKZ9_9ACTN</name>
<proteinExistence type="predicted"/>
<evidence type="ECO:0000313" key="3">
    <source>
        <dbReference type="Proteomes" id="UP001387100"/>
    </source>
</evidence>
<evidence type="ECO:0000313" key="2">
    <source>
        <dbReference type="EMBL" id="MEJ5945774.1"/>
    </source>
</evidence>
<feature type="compositionally biased region" description="Low complexity" evidence="1">
    <location>
        <begin position="139"/>
        <end position="152"/>
    </location>
</feature>
<sequence length="240" mass="26196">MTDDEVFAELARRLRTFEDPDVVYVDGAFVLHRYRDEALDPPLHLHVRPAQLAAYVRVDEDTRDALWPDASLEDAGLNLFLVHVDETWDTNHDPARRHLVLEPRMAVVTDPAVPDEPPARAPVPDLDPDGEYVWVASTDRPWPADDGPAADGGPREGAGTRRQGWVLAAWLDAEAAYADGHLADATLQYLQDCASTELGVGVEGGLGPWLEAHGGADVDLRALVADDARAQALLRHLLAA</sequence>
<dbReference type="EMBL" id="JBBIAA010000011">
    <property type="protein sequence ID" value="MEJ5945774.1"/>
    <property type="molecule type" value="Genomic_DNA"/>
</dbReference>
<protein>
    <recommendedName>
        <fullName evidence="4">Nucleotidyltransferase-like protein</fullName>
    </recommendedName>
</protein>
<feature type="region of interest" description="Disordered" evidence="1">
    <location>
        <begin position="139"/>
        <end position="159"/>
    </location>
</feature>
<evidence type="ECO:0000256" key="1">
    <source>
        <dbReference type="SAM" id="MobiDB-lite"/>
    </source>
</evidence>
<organism evidence="2 3">
    <name type="scientific">Pseudokineococcus basanitobsidens</name>
    <dbReference type="NCBI Taxonomy" id="1926649"/>
    <lineage>
        <taxon>Bacteria</taxon>
        <taxon>Bacillati</taxon>
        <taxon>Actinomycetota</taxon>
        <taxon>Actinomycetes</taxon>
        <taxon>Kineosporiales</taxon>
        <taxon>Kineosporiaceae</taxon>
        <taxon>Pseudokineococcus</taxon>
    </lineage>
</organism>
<evidence type="ECO:0008006" key="4">
    <source>
        <dbReference type="Google" id="ProtNLM"/>
    </source>
</evidence>
<comment type="caution">
    <text evidence="2">The sequence shown here is derived from an EMBL/GenBank/DDBJ whole genome shotgun (WGS) entry which is preliminary data.</text>
</comment>
<accession>A0ABU8RKZ9</accession>
<dbReference type="RefSeq" id="WP_339575158.1">
    <property type="nucleotide sequence ID" value="NZ_JBBIAA010000011.1"/>
</dbReference>